<dbReference type="EMBL" id="HBEF01020648">
    <property type="protein sequence ID" value="CAD8340635.1"/>
    <property type="molecule type" value="Transcribed_RNA"/>
</dbReference>
<dbReference type="AlphaFoldDB" id="A0A6T6HMK5"/>
<protein>
    <submittedName>
        <fullName evidence="1">Uncharacterized protein</fullName>
    </submittedName>
</protein>
<evidence type="ECO:0000313" key="1">
    <source>
        <dbReference type="EMBL" id="CAD8340634.1"/>
    </source>
</evidence>
<name>A0A6T6HMK5_9STRA</name>
<accession>A0A6T6HMK5</accession>
<gene>
    <name evidence="1" type="ORF">CAUS1442_LOCUS12768</name>
    <name evidence="2" type="ORF">CAUS1442_LOCUS12769</name>
</gene>
<sequence>MDCSHQAIALLNKQYIFNRGGRTANLPSRSLAFFGLLISLLDLATRRSCHPVVIHLGDALAHLAPDLRCSFTTAMTNNTHTTCNVAVIHCAPIWSGMKVAIDHV</sequence>
<reference evidence="1" key="1">
    <citation type="submission" date="2021-01" db="EMBL/GenBank/DDBJ databases">
        <authorList>
            <person name="Corre E."/>
            <person name="Pelletier E."/>
            <person name="Niang G."/>
            <person name="Scheremetjew M."/>
            <person name="Finn R."/>
            <person name="Kale V."/>
            <person name="Holt S."/>
            <person name="Cochrane G."/>
            <person name="Meng A."/>
            <person name="Brown T."/>
            <person name="Cohen L."/>
        </authorList>
    </citation>
    <scope>NUCLEOTIDE SEQUENCE</scope>
    <source>
        <strain evidence="1">CCMP3328</strain>
    </source>
</reference>
<proteinExistence type="predicted"/>
<evidence type="ECO:0000313" key="2">
    <source>
        <dbReference type="EMBL" id="CAD8340635.1"/>
    </source>
</evidence>
<organism evidence="1">
    <name type="scientific">Craspedostauros australis</name>
    <dbReference type="NCBI Taxonomy" id="1486917"/>
    <lineage>
        <taxon>Eukaryota</taxon>
        <taxon>Sar</taxon>
        <taxon>Stramenopiles</taxon>
        <taxon>Ochrophyta</taxon>
        <taxon>Bacillariophyta</taxon>
        <taxon>Bacillariophyceae</taxon>
        <taxon>Bacillariophycidae</taxon>
        <taxon>Naviculales</taxon>
        <taxon>Naviculaceae</taxon>
        <taxon>Craspedostauros</taxon>
    </lineage>
</organism>
<dbReference type="EMBL" id="HBEF01020647">
    <property type="protein sequence ID" value="CAD8340634.1"/>
    <property type="molecule type" value="Transcribed_RNA"/>
</dbReference>